<dbReference type="AlphaFoldDB" id="A0A9P6SRY0"/>
<sequence>MPAVVLKKDKDNEVEWNIESFRSAINIFGHMQQSTLPETAAGPQDDAEVDSTPSYATLRIAINAFYEQFNQRKKAEYAAREAKRVLSGAQTSVTATVKSHVMFSTIDRPSPHAPSSYHPRYTPTVWHDAGHQQEPPPIMMQYALKPWAPPTKSPDEPASTPKKPPKKVRPKLGDDHEMRRKDILDELAWEHPTVTLDLGTLNKNVAAAFQDRPSLESKLRPRSVVSCIRGAVREALDVKRQCQELVPPTTSSKEGEEEEDNVEDGHSEGNRTAFLQSFLAFLYSRNMPLDKGSGPASRFIRRLQELDLFPMVDRDAIRTIKEYRPSFLVRSAASQLAEELKRQYNHGAKQLAEQ</sequence>
<evidence type="ECO:0000313" key="3">
    <source>
        <dbReference type="Proteomes" id="UP000703661"/>
    </source>
</evidence>
<evidence type="ECO:0000313" key="2">
    <source>
        <dbReference type="EMBL" id="KAF9995056.1"/>
    </source>
</evidence>
<comment type="caution">
    <text evidence="2">The sequence shown here is derived from an EMBL/GenBank/DDBJ whole genome shotgun (WGS) entry which is preliminary data.</text>
</comment>
<gene>
    <name evidence="2" type="ORF">BGZ80_007619</name>
</gene>
<accession>A0A9P6SRY0</accession>
<dbReference type="Proteomes" id="UP000703661">
    <property type="component" value="Unassembled WGS sequence"/>
</dbReference>
<dbReference type="EMBL" id="JAAAID010003931">
    <property type="protein sequence ID" value="KAF9995056.1"/>
    <property type="molecule type" value="Genomic_DNA"/>
</dbReference>
<feature type="region of interest" description="Disordered" evidence="1">
    <location>
        <begin position="145"/>
        <end position="177"/>
    </location>
</feature>
<name>A0A9P6SRY0_9FUNG</name>
<reference evidence="2" key="1">
    <citation type="journal article" date="2020" name="Fungal Divers.">
        <title>Resolving the Mortierellaceae phylogeny through synthesis of multi-gene phylogenetics and phylogenomics.</title>
        <authorList>
            <person name="Vandepol N."/>
            <person name="Liber J."/>
            <person name="Desiro A."/>
            <person name="Na H."/>
            <person name="Kennedy M."/>
            <person name="Barry K."/>
            <person name="Grigoriev I.V."/>
            <person name="Miller A.N."/>
            <person name="O'Donnell K."/>
            <person name="Stajich J.E."/>
            <person name="Bonito G."/>
        </authorList>
    </citation>
    <scope>NUCLEOTIDE SEQUENCE</scope>
    <source>
        <strain evidence="2">NRRL 2769</strain>
    </source>
</reference>
<proteinExistence type="predicted"/>
<protein>
    <submittedName>
        <fullName evidence="2">Uncharacterized protein</fullName>
    </submittedName>
</protein>
<evidence type="ECO:0000256" key="1">
    <source>
        <dbReference type="SAM" id="MobiDB-lite"/>
    </source>
</evidence>
<keyword evidence="3" id="KW-1185">Reference proteome</keyword>
<feature type="region of interest" description="Disordered" evidence="1">
    <location>
        <begin position="243"/>
        <end position="268"/>
    </location>
</feature>
<organism evidence="2 3">
    <name type="scientific">Entomortierella chlamydospora</name>
    <dbReference type="NCBI Taxonomy" id="101097"/>
    <lineage>
        <taxon>Eukaryota</taxon>
        <taxon>Fungi</taxon>
        <taxon>Fungi incertae sedis</taxon>
        <taxon>Mucoromycota</taxon>
        <taxon>Mortierellomycotina</taxon>
        <taxon>Mortierellomycetes</taxon>
        <taxon>Mortierellales</taxon>
        <taxon>Mortierellaceae</taxon>
        <taxon>Entomortierella</taxon>
    </lineage>
</organism>
<feature type="non-terminal residue" evidence="2">
    <location>
        <position position="1"/>
    </location>
</feature>